<evidence type="ECO:0000313" key="2">
    <source>
        <dbReference type="Proteomes" id="UP000285908"/>
    </source>
</evidence>
<evidence type="ECO:0000313" key="1">
    <source>
        <dbReference type="EMBL" id="RVV96735.1"/>
    </source>
</evidence>
<comment type="caution">
    <text evidence="1">The sequence shown here is derived from an EMBL/GenBank/DDBJ whole genome shotgun (WGS) entry which is preliminary data.</text>
</comment>
<gene>
    <name evidence="1" type="ORF">EKE94_16700</name>
</gene>
<dbReference type="AlphaFoldDB" id="A0A438ADI4"/>
<dbReference type="GO" id="GO:0005737">
    <property type="term" value="C:cytoplasm"/>
    <property type="evidence" value="ECO:0007669"/>
    <property type="project" value="TreeGrafter"/>
</dbReference>
<dbReference type="EMBL" id="RQXX01000008">
    <property type="protein sequence ID" value="RVV96735.1"/>
    <property type="molecule type" value="Genomic_DNA"/>
</dbReference>
<protein>
    <submittedName>
        <fullName evidence="1">Histidine phosphatase family protein</fullName>
    </submittedName>
</protein>
<dbReference type="SUPFAM" id="SSF53254">
    <property type="entry name" value="Phosphoglycerate mutase-like"/>
    <property type="match status" value="1"/>
</dbReference>
<sequence>MCGWTDLPADLSDTAALDRLAAALPAGAPVISSDLLRARQTAAALARGRPRLPDDPALREMHFGAWEGRTHADVEAENPTLIRRFWETPGPVAPPDGESWDRLAARVDAAADRLAAEAAHRGGDVIVVAHFGPILSQIARARAIPPQEAFAQPVRHLSLTRLRRDDRWSEECADQVI</sequence>
<dbReference type="OrthoDB" id="8347407at2"/>
<dbReference type="Gene3D" id="3.40.50.1240">
    <property type="entry name" value="Phosphoglycerate mutase-like"/>
    <property type="match status" value="1"/>
</dbReference>
<accession>A0A438ADI4</accession>
<proteinExistence type="predicted"/>
<name>A0A438ADI4_9RHOB</name>
<organism evidence="1 2">
    <name type="scientific">Mesobaculum littorinae</name>
    <dbReference type="NCBI Taxonomy" id="2486419"/>
    <lineage>
        <taxon>Bacteria</taxon>
        <taxon>Pseudomonadati</taxon>
        <taxon>Pseudomonadota</taxon>
        <taxon>Alphaproteobacteria</taxon>
        <taxon>Rhodobacterales</taxon>
        <taxon>Roseobacteraceae</taxon>
        <taxon>Mesobaculum</taxon>
    </lineage>
</organism>
<dbReference type="PANTHER" id="PTHR48100">
    <property type="entry name" value="BROAD-SPECIFICITY PHOSPHATASE YOR283W-RELATED"/>
    <property type="match status" value="1"/>
</dbReference>
<reference evidence="1 2" key="1">
    <citation type="submission" date="2018-11" db="EMBL/GenBank/DDBJ databases">
        <title>Mesobaculum littorinae gen. nov., sp. nov., isolated from Littorina scabra that represents a novel genus of the order Rhodobacteraceae.</title>
        <authorList>
            <person name="Li F."/>
        </authorList>
    </citation>
    <scope>NUCLEOTIDE SEQUENCE [LARGE SCALE GENOMIC DNA]</scope>
    <source>
        <strain evidence="1 2">M0103</strain>
    </source>
</reference>
<keyword evidence="2" id="KW-1185">Reference proteome</keyword>
<dbReference type="GO" id="GO:0016791">
    <property type="term" value="F:phosphatase activity"/>
    <property type="evidence" value="ECO:0007669"/>
    <property type="project" value="TreeGrafter"/>
</dbReference>
<dbReference type="InterPro" id="IPR029033">
    <property type="entry name" value="His_PPase_superfam"/>
</dbReference>
<dbReference type="InterPro" id="IPR013078">
    <property type="entry name" value="His_Pase_superF_clade-1"/>
</dbReference>
<dbReference type="PANTHER" id="PTHR48100:SF1">
    <property type="entry name" value="HISTIDINE PHOSPHATASE FAMILY PROTEIN-RELATED"/>
    <property type="match status" value="1"/>
</dbReference>
<dbReference type="InterPro" id="IPR050275">
    <property type="entry name" value="PGM_Phosphatase"/>
</dbReference>
<dbReference type="Pfam" id="PF00300">
    <property type="entry name" value="His_Phos_1"/>
    <property type="match status" value="1"/>
</dbReference>
<dbReference type="Proteomes" id="UP000285908">
    <property type="component" value="Unassembled WGS sequence"/>
</dbReference>